<keyword evidence="6 7" id="KW-0472">Membrane</keyword>
<sequence>MDTSSLFKIDSSTHFLYRIIDVFILAMSLFVASHLYGVTFSRDYLLVLLSLVLLYAYIGESVALYRSWRVGRFSRMLMLLILVHSACFLLIFSLLFVLKEGATFSRVVLLGWYSSSLLALVSWRISAKHIKAWRRRRGLSMQTVAIVGMTKSGMQLYQEMQNHIELGFECVGFFDDRTAERLGQGYKHLLKGSIEQAVEMAQQGKVSKLYICLPMLAERRIADIIQRLGDTTVDVLLVPDFLLKNLMHARIGSVGETDTLSVFESPVYGIKDFYKRTFDLLFSASVLLLISPLLAFIAVAIKVDSTGPVFFRQNRYGLDGKAIKVMKFRSMRVQENGAKVVQATKNDPRITRLGAFLRRTSLDELPQFINVLLGDMSVVGPRPHAVAHNEEYRKQVAYYMLRHKVRPGITGWAQVNGWRGETDTLEKMEMRVKYDLEYIRHWSLWFDIRIVFMTLFKGFTGKNAY</sequence>
<organism evidence="9 10">
    <name type="scientific">Bowmanella pacifica</name>
    <dbReference type="NCBI Taxonomy" id="502051"/>
    <lineage>
        <taxon>Bacteria</taxon>
        <taxon>Pseudomonadati</taxon>
        <taxon>Pseudomonadota</taxon>
        <taxon>Gammaproteobacteria</taxon>
        <taxon>Alteromonadales</taxon>
        <taxon>Alteromonadaceae</taxon>
        <taxon>Bowmanella</taxon>
    </lineage>
</organism>
<dbReference type="NCBIfam" id="TIGR03023">
    <property type="entry name" value="WcaJ_sugtrans"/>
    <property type="match status" value="1"/>
</dbReference>
<dbReference type="PANTHER" id="PTHR30576:SF21">
    <property type="entry name" value="UDP-GLUCOSE:UNDECAPRENYL-PHOSPHATE GLUCOSE-1-PHOSPHATE TRANSFERASE"/>
    <property type="match status" value="1"/>
</dbReference>
<keyword evidence="10" id="KW-1185">Reference proteome</keyword>
<feature type="transmembrane region" description="Helical" evidence="7">
    <location>
        <begin position="15"/>
        <end position="38"/>
    </location>
</feature>
<keyword evidence="4 7" id="KW-0812">Transmembrane</keyword>
<name>A0A917YRW2_9ALTE</name>
<dbReference type="PANTHER" id="PTHR30576">
    <property type="entry name" value="COLANIC BIOSYNTHESIS UDP-GLUCOSE LIPID CARRIER TRANSFERASE"/>
    <property type="match status" value="1"/>
</dbReference>
<comment type="similarity">
    <text evidence="2">Belongs to the bacterial sugar transferase family.</text>
</comment>
<comment type="subcellular location">
    <subcellularLocation>
        <location evidence="1">Membrane</location>
        <topology evidence="1">Multi-pass membrane protein</topology>
    </subcellularLocation>
</comment>
<dbReference type="InterPro" id="IPR003362">
    <property type="entry name" value="Bact_transf"/>
</dbReference>
<evidence type="ECO:0000256" key="2">
    <source>
        <dbReference type="ARBA" id="ARBA00006464"/>
    </source>
</evidence>
<evidence type="ECO:0000313" key="10">
    <source>
        <dbReference type="Proteomes" id="UP000606935"/>
    </source>
</evidence>
<dbReference type="Pfam" id="PF13727">
    <property type="entry name" value="CoA_binding_3"/>
    <property type="match status" value="1"/>
</dbReference>
<dbReference type="GO" id="GO:0089702">
    <property type="term" value="F:undecaprenyl-phosphate glucose phosphotransferase activity"/>
    <property type="evidence" value="ECO:0007669"/>
    <property type="project" value="TreeGrafter"/>
</dbReference>
<dbReference type="NCBIfam" id="TIGR03025">
    <property type="entry name" value="EPS_sugtrans"/>
    <property type="match status" value="1"/>
</dbReference>
<evidence type="ECO:0000256" key="7">
    <source>
        <dbReference type="SAM" id="Phobius"/>
    </source>
</evidence>
<keyword evidence="5 7" id="KW-1133">Transmembrane helix</keyword>
<dbReference type="EMBL" id="BMLS01000001">
    <property type="protein sequence ID" value="GGO64756.1"/>
    <property type="molecule type" value="Genomic_DNA"/>
</dbReference>
<gene>
    <name evidence="9" type="ORF">GCM10010982_04950</name>
</gene>
<evidence type="ECO:0000259" key="8">
    <source>
        <dbReference type="Pfam" id="PF02397"/>
    </source>
</evidence>
<evidence type="ECO:0000256" key="4">
    <source>
        <dbReference type="ARBA" id="ARBA00022692"/>
    </source>
</evidence>
<evidence type="ECO:0000256" key="1">
    <source>
        <dbReference type="ARBA" id="ARBA00004141"/>
    </source>
</evidence>
<evidence type="ECO:0000256" key="5">
    <source>
        <dbReference type="ARBA" id="ARBA00022989"/>
    </source>
</evidence>
<dbReference type="SUPFAM" id="SSF51735">
    <property type="entry name" value="NAD(P)-binding Rossmann-fold domains"/>
    <property type="match status" value="1"/>
</dbReference>
<dbReference type="RefSeq" id="WP_188689804.1">
    <property type="nucleotide sequence ID" value="NZ_BMLS01000001.1"/>
</dbReference>
<feature type="transmembrane region" description="Helical" evidence="7">
    <location>
        <begin position="44"/>
        <end position="65"/>
    </location>
</feature>
<dbReference type="InterPro" id="IPR017475">
    <property type="entry name" value="EPS_sugar_tfrase"/>
</dbReference>
<comment type="caution">
    <text evidence="9">The sequence shown here is derived from an EMBL/GenBank/DDBJ whole genome shotgun (WGS) entry which is preliminary data.</text>
</comment>
<reference evidence="9" key="2">
    <citation type="submission" date="2020-09" db="EMBL/GenBank/DDBJ databases">
        <authorList>
            <person name="Sun Q."/>
            <person name="Zhou Y."/>
        </authorList>
    </citation>
    <scope>NUCLEOTIDE SEQUENCE</scope>
    <source>
        <strain evidence="9">CGMCC 1.7086</strain>
    </source>
</reference>
<dbReference type="GO" id="GO:0016020">
    <property type="term" value="C:membrane"/>
    <property type="evidence" value="ECO:0007669"/>
    <property type="project" value="UniProtKB-SubCell"/>
</dbReference>
<dbReference type="Pfam" id="PF02397">
    <property type="entry name" value="Bac_transf"/>
    <property type="match status" value="1"/>
</dbReference>
<evidence type="ECO:0000256" key="6">
    <source>
        <dbReference type="ARBA" id="ARBA00023136"/>
    </source>
</evidence>
<feature type="transmembrane region" description="Helical" evidence="7">
    <location>
        <begin position="77"/>
        <end position="98"/>
    </location>
</feature>
<dbReference type="AlphaFoldDB" id="A0A917YRW2"/>
<keyword evidence="3" id="KW-0808">Transferase</keyword>
<accession>A0A917YRW2</accession>
<proteinExistence type="inferred from homology"/>
<feature type="domain" description="Bacterial sugar transferase" evidence="8">
    <location>
        <begin position="275"/>
        <end position="458"/>
    </location>
</feature>
<dbReference type="Gene3D" id="3.40.50.720">
    <property type="entry name" value="NAD(P)-binding Rossmann-like Domain"/>
    <property type="match status" value="1"/>
</dbReference>
<dbReference type="InterPro" id="IPR036291">
    <property type="entry name" value="NAD(P)-bd_dom_sf"/>
</dbReference>
<evidence type="ECO:0000313" key="9">
    <source>
        <dbReference type="EMBL" id="GGO64756.1"/>
    </source>
</evidence>
<feature type="transmembrane region" description="Helical" evidence="7">
    <location>
        <begin position="280"/>
        <end position="301"/>
    </location>
</feature>
<protein>
    <submittedName>
        <fullName evidence="9">Undecaprenyl-phosphate glucose phosphotransferase</fullName>
    </submittedName>
</protein>
<dbReference type="Proteomes" id="UP000606935">
    <property type="component" value="Unassembled WGS sequence"/>
</dbReference>
<dbReference type="GO" id="GO:0009242">
    <property type="term" value="P:colanic acid biosynthetic process"/>
    <property type="evidence" value="ECO:0007669"/>
    <property type="project" value="TreeGrafter"/>
</dbReference>
<evidence type="ECO:0000256" key="3">
    <source>
        <dbReference type="ARBA" id="ARBA00022679"/>
    </source>
</evidence>
<dbReference type="InterPro" id="IPR017473">
    <property type="entry name" value="Undecaprenyl-P_gluc_Ptfrase"/>
</dbReference>
<reference evidence="9" key="1">
    <citation type="journal article" date="2014" name="Int. J. Syst. Evol. Microbiol.">
        <title>Complete genome sequence of Corynebacterium casei LMG S-19264T (=DSM 44701T), isolated from a smear-ripened cheese.</title>
        <authorList>
            <consortium name="US DOE Joint Genome Institute (JGI-PGF)"/>
            <person name="Walter F."/>
            <person name="Albersmeier A."/>
            <person name="Kalinowski J."/>
            <person name="Ruckert C."/>
        </authorList>
    </citation>
    <scope>NUCLEOTIDE SEQUENCE</scope>
    <source>
        <strain evidence="9">CGMCC 1.7086</strain>
    </source>
</reference>